<dbReference type="OrthoDB" id="9796775at2"/>
<dbReference type="GO" id="GO:0043565">
    <property type="term" value="F:sequence-specific DNA binding"/>
    <property type="evidence" value="ECO:0007669"/>
    <property type="project" value="InterPro"/>
</dbReference>
<dbReference type="Proteomes" id="UP000233742">
    <property type="component" value="Chromosome"/>
</dbReference>
<reference evidence="1 2" key="1">
    <citation type="submission" date="2017-12" db="EMBL/GenBank/DDBJ databases">
        <authorList>
            <person name="Hurst M.R.H."/>
        </authorList>
    </citation>
    <scope>NUCLEOTIDE SEQUENCE [LARGE SCALE GENOMIC DNA]</scope>
    <source>
        <strain evidence="1 2">BM15</strain>
    </source>
</reference>
<dbReference type="KEGG" id="paro:CUV01_16230"/>
<evidence type="ECO:0000313" key="1">
    <source>
        <dbReference type="EMBL" id="AUH34725.1"/>
    </source>
</evidence>
<dbReference type="Gene3D" id="1.10.10.10">
    <property type="entry name" value="Winged helix-like DNA-binding domain superfamily/Winged helix DNA-binding domain"/>
    <property type="match status" value="1"/>
</dbReference>
<sequence length="97" mass="11012">MFIRKSTRPRTITLPDGTILSMADLPADDTRWVASRKATVVNAVLGGLLTRENAITRYSLTEEEFDSWVLAVERHGKSALKVTALQKYRHVKVERQE</sequence>
<protein>
    <submittedName>
        <fullName evidence="1">DUF1153 domain-containing protein</fullName>
    </submittedName>
</protein>
<organism evidence="1 2">
    <name type="scientific">Paracoccus tegillarcae</name>
    <dbReference type="NCBI Taxonomy" id="1529068"/>
    <lineage>
        <taxon>Bacteria</taxon>
        <taxon>Pseudomonadati</taxon>
        <taxon>Pseudomonadota</taxon>
        <taxon>Alphaproteobacteria</taxon>
        <taxon>Rhodobacterales</taxon>
        <taxon>Paracoccaceae</taxon>
        <taxon>Paracoccus</taxon>
    </lineage>
</organism>
<dbReference type="EMBL" id="CP025408">
    <property type="protein sequence ID" value="AUH34725.1"/>
    <property type="molecule type" value="Genomic_DNA"/>
</dbReference>
<dbReference type="AlphaFoldDB" id="A0A2K9ESM5"/>
<dbReference type="RefSeq" id="WP_101461385.1">
    <property type="nucleotide sequence ID" value="NZ_CP025408.1"/>
</dbReference>
<dbReference type="InterPro" id="IPR009534">
    <property type="entry name" value="DUF1153"/>
</dbReference>
<name>A0A2K9ESM5_9RHOB</name>
<evidence type="ECO:0000313" key="2">
    <source>
        <dbReference type="Proteomes" id="UP000233742"/>
    </source>
</evidence>
<dbReference type="InterPro" id="IPR036388">
    <property type="entry name" value="WH-like_DNA-bd_sf"/>
</dbReference>
<proteinExistence type="predicted"/>
<dbReference type="InterPro" id="IPR010921">
    <property type="entry name" value="Trp_repressor/repl_initiator"/>
</dbReference>
<gene>
    <name evidence="1" type="ORF">CUV01_16230</name>
</gene>
<dbReference type="SUPFAM" id="SSF48295">
    <property type="entry name" value="TrpR-like"/>
    <property type="match status" value="1"/>
</dbReference>
<dbReference type="Pfam" id="PF06627">
    <property type="entry name" value="DUF1153"/>
    <property type="match status" value="1"/>
</dbReference>
<keyword evidence="2" id="KW-1185">Reference proteome</keyword>
<accession>A0A2K9ESM5</accession>